<dbReference type="GO" id="GO:0004177">
    <property type="term" value="F:aminopeptidase activity"/>
    <property type="evidence" value="ECO:0007669"/>
    <property type="project" value="UniProtKB-KW"/>
</dbReference>
<sequence length="453" mass="49933">MAGSVDHMTALMHRVSATHEFRGLRATEHYFTLPLDHGQPGGESITVFAREISSVDHEDPGQLPWLLYLQGGPGAASPRVSSLTGWMAEAAKSFRILLLDQRGTGLSTPANRQSLPLRGDAAAQASYLRHFRADSIVRDAEAIRAELGIDTWSTFGQSFGGFCTLTYLSLAPQSLDRCLVTGGLGPVDGGPEEVYRATYARMSARNAEYFARYPEDRLVLNRIMRHVEQEHEQLPDGRVITGGLVQLLGQFLGGNTRMDQLHFVFESAFIPTVDGPRLSDSFTSVLFQQASRGPNPLYALLHESIYGNARATNWAAERVASEFPDFDPASAEPLLTGEMVYSWYFREDPFLRPLEDVARILAEYEQWPALYDLEQLAATTVPVAAAVYADDVYVDRDISRATAEKVRGLRVWETADFHHDGIADDGAGIFARLLGMTKPLSDTTETATANEAD</sequence>
<dbReference type="AlphaFoldDB" id="A0A1R4GVY3"/>
<gene>
    <name evidence="4" type="ORF">FM101_14715</name>
</gene>
<dbReference type="Proteomes" id="UP000195913">
    <property type="component" value="Unassembled WGS sequence"/>
</dbReference>
<feature type="domain" description="AB hydrolase-1" evidence="3">
    <location>
        <begin position="64"/>
        <end position="214"/>
    </location>
</feature>
<comment type="similarity">
    <text evidence="1">Belongs to the peptidase S33 family.</text>
</comment>
<dbReference type="PANTHER" id="PTHR43248:SF2">
    <property type="entry name" value="PROLYL AMINOPEPTIDASE"/>
    <property type="match status" value="1"/>
</dbReference>
<dbReference type="InterPro" id="IPR051601">
    <property type="entry name" value="Serine_prot/Carboxylest_S33"/>
</dbReference>
<dbReference type="PRINTS" id="PR00793">
    <property type="entry name" value="PROAMNOPTASE"/>
</dbReference>
<reference evidence="4 5" key="1">
    <citation type="submission" date="2017-02" db="EMBL/GenBank/DDBJ databases">
        <authorList>
            <person name="Peterson S.W."/>
        </authorList>
    </citation>
    <scope>NUCLEOTIDE SEQUENCE [LARGE SCALE GENOMIC DNA]</scope>
    <source>
        <strain evidence="4 5">B Ar 00.02</strain>
    </source>
</reference>
<dbReference type="EMBL" id="FUHW01000052">
    <property type="protein sequence ID" value="SJM72281.1"/>
    <property type="molecule type" value="Genomic_DNA"/>
</dbReference>
<dbReference type="Gene3D" id="3.40.50.1820">
    <property type="entry name" value="alpha/beta hydrolase"/>
    <property type="match status" value="1"/>
</dbReference>
<organism evidence="4 5">
    <name type="scientific">Arthrobacter rhombi</name>
    <dbReference type="NCBI Taxonomy" id="71253"/>
    <lineage>
        <taxon>Bacteria</taxon>
        <taxon>Bacillati</taxon>
        <taxon>Actinomycetota</taxon>
        <taxon>Actinomycetes</taxon>
        <taxon>Micrococcales</taxon>
        <taxon>Micrococcaceae</taxon>
        <taxon>Arthrobacter</taxon>
    </lineage>
</organism>
<dbReference type="InterPro" id="IPR002410">
    <property type="entry name" value="Peptidase_S33"/>
</dbReference>
<dbReference type="EC" id="3.4.11.5" evidence="4"/>
<evidence type="ECO:0000313" key="5">
    <source>
        <dbReference type="Proteomes" id="UP000195913"/>
    </source>
</evidence>
<evidence type="ECO:0000259" key="3">
    <source>
        <dbReference type="Pfam" id="PF00561"/>
    </source>
</evidence>
<evidence type="ECO:0000256" key="1">
    <source>
        <dbReference type="ARBA" id="ARBA00010088"/>
    </source>
</evidence>
<accession>A0A1R4GVY3</accession>
<dbReference type="SUPFAM" id="SSF53474">
    <property type="entry name" value="alpha/beta-Hydrolases"/>
    <property type="match status" value="1"/>
</dbReference>
<keyword evidence="2 4" id="KW-0378">Hydrolase</keyword>
<dbReference type="GO" id="GO:0006508">
    <property type="term" value="P:proteolysis"/>
    <property type="evidence" value="ECO:0007669"/>
    <property type="project" value="InterPro"/>
</dbReference>
<keyword evidence="5" id="KW-1185">Reference proteome</keyword>
<dbReference type="Pfam" id="PF00561">
    <property type="entry name" value="Abhydrolase_1"/>
    <property type="match status" value="1"/>
</dbReference>
<dbReference type="InterPro" id="IPR000073">
    <property type="entry name" value="AB_hydrolase_1"/>
</dbReference>
<name>A0A1R4GVY3_9MICC</name>
<evidence type="ECO:0000256" key="2">
    <source>
        <dbReference type="ARBA" id="ARBA00022801"/>
    </source>
</evidence>
<keyword evidence="4" id="KW-0031">Aminopeptidase</keyword>
<proteinExistence type="inferred from homology"/>
<dbReference type="PANTHER" id="PTHR43248">
    <property type="entry name" value="2-SUCCINYL-6-HYDROXY-2,4-CYCLOHEXADIENE-1-CARBOXYLATE SYNTHASE"/>
    <property type="match status" value="1"/>
</dbReference>
<dbReference type="InterPro" id="IPR029058">
    <property type="entry name" value="AB_hydrolase_fold"/>
</dbReference>
<keyword evidence="4" id="KW-0645">Protease</keyword>
<evidence type="ECO:0000313" key="4">
    <source>
        <dbReference type="EMBL" id="SJM72281.1"/>
    </source>
</evidence>
<protein>
    <submittedName>
        <fullName evidence="4">Proline iminopeptidase</fullName>
        <ecNumber evidence="4">3.4.11.5</ecNumber>
    </submittedName>
</protein>